<dbReference type="Proteomes" id="UP000006036">
    <property type="component" value="Chromosome 1"/>
</dbReference>
<evidence type="ECO:0000313" key="2">
    <source>
        <dbReference type="Proteomes" id="UP000006036"/>
    </source>
</evidence>
<protein>
    <submittedName>
        <fullName evidence="1">Uncharacterized protein</fullName>
    </submittedName>
</protein>
<dbReference type="AlphaFoldDB" id="A0AAI8MNF7"/>
<reference evidence="1 2" key="1">
    <citation type="journal article" date="2012" name="J. Bacteriol.">
        <title>Complete Genome Sequence of Helicobacter cinaedi Type Strain ATCC BAA-847.</title>
        <authorList>
            <person name="Miyoshi-Akiyama T."/>
            <person name="Takeshita N."/>
            <person name="Ohmagari N."/>
            <person name="Kirikae T."/>
        </authorList>
    </citation>
    <scope>NUCLEOTIDE SEQUENCE [LARGE SCALE GENOMIC DNA]</scope>
    <source>
        <strain evidence="1 2">ATCC BAA-847</strain>
    </source>
</reference>
<organism evidence="1 2">
    <name type="scientific">Helicobacter cinaedi CCUG 18818 = ATCC BAA-847</name>
    <dbReference type="NCBI Taxonomy" id="537971"/>
    <lineage>
        <taxon>Bacteria</taxon>
        <taxon>Pseudomonadati</taxon>
        <taxon>Campylobacterota</taxon>
        <taxon>Epsilonproteobacteria</taxon>
        <taxon>Campylobacterales</taxon>
        <taxon>Helicobacteraceae</taxon>
        <taxon>Helicobacter</taxon>
    </lineage>
</organism>
<dbReference type="KEGG" id="hcb:HCBAA847_1491"/>
<evidence type="ECO:0000313" key="1">
    <source>
        <dbReference type="EMBL" id="BAM32721.1"/>
    </source>
</evidence>
<dbReference type="RefSeq" id="WP_015453653.1">
    <property type="nucleotide sequence ID" value="NC_020555.1"/>
</dbReference>
<proteinExistence type="predicted"/>
<accession>A0AAI8MNF7</accession>
<name>A0AAI8MNF7_9HELI</name>
<dbReference type="EMBL" id="AP012492">
    <property type="protein sequence ID" value="BAM32721.1"/>
    <property type="molecule type" value="Genomic_DNA"/>
</dbReference>
<sequence length="508" mass="58880">MSNKENTQEYSKDTLRIQIVDFKDNPIENAEVILLAMGQREGQKIALPNKTNSQGETLFNLQGYIKNINRFEITINHPDYYSYPINRNRKICRSYEYGRLCVESFDKIPTFYFNGKMLNISQCPNPTKKYALKNLLNQDSNNQTQKEYYIQLQSNQKSFNIYKDGNLTQESEYILSLETATQTKSNQIQHTQQIRQTQDLQPESALSQSNTNTILSFDSKENLEQFTKDIQEIIIKDKKKGNTKLVHRFIIDYDMPFVFLNKDIGRVNIADLPYSSISQEILTNKLESDKLYIVKSWFNEQVVGMNDVRKISLQTIDIINRKDMSKNPLIYKALDKLIEDYKVYKDNFPQEYYVEFGRYMVESGIQEKTGILYIKILETLIECCELITDSLMFGDKEYKNGGIAIFHLYENYVSKFEGDENGLDKVSHFLFSTLMAFRDNVIVANIASVGNEIVDYLSLNAKKAYNKLFNNKIENYGTGFDKGDIKANNAGISYGAELKERVIKGLFQ</sequence>
<gene>
    <name evidence="1" type="ORF">HCBAA847_1491</name>
</gene>